<dbReference type="PANTHER" id="PTHR11668">
    <property type="entry name" value="SERINE/THREONINE PROTEIN PHOSPHATASE"/>
    <property type="match status" value="1"/>
</dbReference>
<dbReference type="InterPro" id="IPR004843">
    <property type="entry name" value="Calcineurin-like_PHP"/>
</dbReference>
<keyword evidence="3" id="KW-0479">Metal-binding</keyword>
<sequence length="1313" mass="149605">MFQHLDYNNLAHPRSTMSDGDLNVDNLITRLLEVRGCRPGKTVSMTESEIKALCIKSREIFLSQPILLELEAPLKICGDIHGQFNDLLRLFEYGGFPPEANYLFLGDYVDRGKQSLETICLLLAYKVKYPENFFLLRGNHECASINRIYGFYDECKRRFSIKLWKTFTDCFNCLPIAALIDEKIFCCHGGLSPDLQNMEQIRRIMRPTDVPDTGLLCDLLWSDPDKDVQGWGENDRGVSFTFGPDVVAKFLNRHDLDLICRAHQVVEDGYEFFAKRQLVTLFSAPNYCGEFDNAGGMMSVDETLMCSFQVSPLRAGKGRRWMAADLFEAPAAVFTPASAPLLLGTDVRKLSNFRVLQSSSAPRDRSTSAGTGSRAQRKKFKKSRSNGSRRSTDMETIGHGISHLFKAGRPHINGDALIAREPKEKMNALVINSTALYLKRLNGDSKPSPSGALVGYSDSEESDDAEEEPPKRQNSLPKLHGTTSPKTAQPRLSNGHAEPPITPKKINGIQAPETPPASPATPSSPKKLDGTAERVYGPQLPPHFVKAQAASCSREPEVNGESVPKRHSLDSKLMAPRSLLGKQAATNGHVNQKLVYAATNGSSNKENGHGKLTERPNGLFQQKRPLEHKPEDPPNQRRRLLSERGEEAQKHPILDRAGRCTRGAGLVNHRNDCFMNSCLQIVIHTAPLARFVHDHVAIFQTGCPSPCLLCMLKRQVTESFNSSHAIRNQMMNASRWVCRRCQHESNGYERMRVLELGMDKWKQTSVKELIARFFRTEQLNDYKCEKCAFRGAYSRTAQLLRPPAVLVLLIQRFSVLRKVHERVFMDHELDLESQLVDWGQDRDIHGPARYRLRGIIEHHGCTIGSGHYQAYHTDVTGQQWFSFDDEIVEILKKSMARPLAVPGQRKNGQMINFNPKPYVPEEIPRLCGGSQLDTETHSYIVAGSLGCGSFGEVWLVRDRKSQELVAMKVEHMGRTGNAMRLHNEVQILQDCNKQPAARRKHFLKFIDLGRSNKLFRRFLVMELASLSLGTIREMGLGATADKFSPSTSLQVAKQLLQGLWDLHDVGYIHRDLKLQNTAVGFGEREKIVYLLDFGIGRRWCEKEKDPHGKHIHRRERIFAKQIGTNRFLSRNCHQDKDQSRRDDIEIWLYVLLDLYLGGKFFIRRFEPGLPTWKVRMFSSDPEGWPYGFPKEFHLICVWIDALQYADQPPYQKIMDHVDHVAAVYKLDMNEKLDWEGKITDEHRYGAIKKTVEEEAERRRKAEEEKGLIEEEKRRSEEEKRRIQEENKRVNDSEPTEPDELEKRRKDRLKDEFG</sequence>
<dbReference type="Pfam" id="PF00149">
    <property type="entry name" value="Metallophos"/>
    <property type="match status" value="1"/>
</dbReference>
<feature type="region of interest" description="Disordered" evidence="16">
    <location>
        <begin position="600"/>
        <end position="637"/>
    </location>
</feature>
<dbReference type="InterPro" id="IPR006186">
    <property type="entry name" value="Ser/Thr-sp_prot-phosphatase"/>
</dbReference>
<feature type="region of interest" description="Disordered" evidence="16">
    <location>
        <begin position="1252"/>
        <end position="1313"/>
    </location>
</feature>
<comment type="cofactor">
    <cofactor evidence="1">
        <name>Mn(2+)</name>
        <dbReference type="ChEBI" id="CHEBI:29035"/>
    </cofactor>
</comment>
<dbReference type="FunFam" id="3.60.21.10:FF:000007">
    <property type="entry name" value="Serine/threonine-protein phosphatase"/>
    <property type="match status" value="1"/>
</dbReference>
<dbReference type="PROSITE" id="PS00125">
    <property type="entry name" value="SER_THR_PHOSPHATASE"/>
    <property type="match status" value="1"/>
</dbReference>
<feature type="compositionally biased region" description="Polar residues" evidence="16">
    <location>
        <begin position="358"/>
        <end position="374"/>
    </location>
</feature>
<dbReference type="InterPro" id="IPR011009">
    <property type="entry name" value="Kinase-like_dom_sf"/>
</dbReference>
<comment type="subunit">
    <text evidence="13">Interacts with lab-1; the interaction is direct. Interacts with knl-1; the interaction is direct.</text>
</comment>
<proteinExistence type="inferred from homology"/>
<dbReference type="EC" id="3.1.3.16" evidence="15"/>
<feature type="domain" description="USP" evidence="18">
    <location>
        <begin position="664"/>
        <end position="906"/>
    </location>
</feature>
<dbReference type="InterPro" id="IPR001394">
    <property type="entry name" value="Peptidase_C19_UCH"/>
</dbReference>
<accession>A0AA36C4Z8</accession>
<feature type="compositionally biased region" description="Basic and acidic residues" evidence="16">
    <location>
        <begin position="1252"/>
        <end position="1291"/>
    </location>
</feature>
<dbReference type="Gene3D" id="1.10.510.10">
    <property type="entry name" value="Transferase(Phosphotransferase) domain 1"/>
    <property type="match status" value="1"/>
</dbReference>
<dbReference type="InterPro" id="IPR038765">
    <property type="entry name" value="Papain-like_cys_pep_sf"/>
</dbReference>
<evidence type="ECO:0000256" key="9">
    <source>
        <dbReference type="ARBA" id="ARBA00023254"/>
    </source>
</evidence>
<dbReference type="SMART" id="SM00156">
    <property type="entry name" value="PP2Ac"/>
    <property type="match status" value="1"/>
</dbReference>
<dbReference type="PROSITE" id="PS50011">
    <property type="entry name" value="PROTEIN_KINASE_DOM"/>
    <property type="match status" value="1"/>
</dbReference>
<comment type="catalytic activity">
    <reaction evidence="10">
        <text>O-phospho-L-seryl-[protein] + H2O = L-seryl-[protein] + phosphate</text>
        <dbReference type="Rhea" id="RHEA:20629"/>
        <dbReference type="Rhea" id="RHEA-COMP:9863"/>
        <dbReference type="Rhea" id="RHEA-COMP:11604"/>
        <dbReference type="ChEBI" id="CHEBI:15377"/>
        <dbReference type="ChEBI" id="CHEBI:29999"/>
        <dbReference type="ChEBI" id="CHEBI:43474"/>
        <dbReference type="ChEBI" id="CHEBI:83421"/>
        <dbReference type="EC" id="3.1.3.16"/>
    </reaction>
</comment>
<dbReference type="InterPro" id="IPR000719">
    <property type="entry name" value="Prot_kinase_dom"/>
</dbReference>
<evidence type="ECO:0000256" key="2">
    <source>
        <dbReference type="ARBA" id="ARBA00005333"/>
    </source>
</evidence>
<feature type="binding site" evidence="14">
    <location>
        <position position="968"/>
    </location>
    <ligand>
        <name>ATP</name>
        <dbReference type="ChEBI" id="CHEBI:30616"/>
    </ligand>
</feature>
<dbReference type="GO" id="GO:0005737">
    <property type="term" value="C:cytoplasm"/>
    <property type="evidence" value="ECO:0007669"/>
    <property type="project" value="TreeGrafter"/>
</dbReference>
<dbReference type="GO" id="GO:0046872">
    <property type="term" value="F:metal ion binding"/>
    <property type="evidence" value="ECO:0007669"/>
    <property type="project" value="UniProtKB-KW"/>
</dbReference>
<feature type="region of interest" description="Disordered" evidence="16">
    <location>
        <begin position="358"/>
        <end position="396"/>
    </location>
</feature>
<comment type="function">
    <text evidence="12">Serine/threonine-protein phosphatase which antagonizes the function of air-2 in the regulation of chromosome cohesion. Dephosphorylates histone H3 at 'Ser-10'. Dephosphorylates translation initiation factor eIF2alpha. Involved in the activation of chloride channel clh-3 during cell swelling and meiotic maturation.</text>
</comment>
<feature type="compositionally biased region" description="Basic and acidic residues" evidence="16">
    <location>
        <begin position="1300"/>
        <end position="1313"/>
    </location>
</feature>
<evidence type="ECO:0000256" key="7">
    <source>
        <dbReference type="ARBA" id="ARBA00022912"/>
    </source>
</evidence>
<keyword evidence="14" id="KW-0547">Nucleotide-binding</keyword>
<keyword evidence="6" id="KW-0156">Chromatin regulator</keyword>
<dbReference type="GO" id="GO:0051321">
    <property type="term" value="P:meiotic cell cycle"/>
    <property type="evidence" value="ECO:0007669"/>
    <property type="project" value="UniProtKB-KW"/>
</dbReference>
<dbReference type="Pfam" id="PF16891">
    <property type="entry name" value="STPPase_N"/>
    <property type="match status" value="1"/>
</dbReference>
<gene>
    <name evidence="19" type="ORF">MSPICULIGERA_LOCUS972</name>
</gene>
<name>A0AA36C4Z8_9BILA</name>
<feature type="compositionally biased region" description="Acidic residues" evidence="16">
    <location>
        <begin position="458"/>
        <end position="467"/>
    </location>
</feature>
<dbReference type="Pfam" id="PF00069">
    <property type="entry name" value="Pkinase"/>
    <property type="match status" value="1"/>
</dbReference>
<dbReference type="SUPFAM" id="SSF56300">
    <property type="entry name" value="Metallo-dependent phosphatases"/>
    <property type="match status" value="1"/>
</dbReference>
<protein>
    <recommendedName>
        <fullName evidence="15">Serine/threonine-protein phosphatase</fullName>
        <ecNumber evidence="15">3.1.3.16</ecNumber>
    </recommendedName>
</protein>
<dbReference type="InterPro" id="IPR050341">
    <property type="entry name" value="PP1_catalytic_subunit"/>
</dbReference>
<keyword evidence="4" id="KW-0132">Cell division</keyword>
<dbReference type="Proteomes" id="UP001177023">
    <property type="component" value="Unassembled WGS sequence"/>
</dbReference>
<evidence type="ECO:0000256" key="13">
    <source>
        <dbReference type="ARBA" id="ARBA00062535"/>
    </source>
</evidence>
<dbReference type="InterPro" id="IPR029052">
    <property type="entry name" value="Metallo-depent_PP-like"/>
</dbReference>
<evidence type="ECO:0000256" key="12">
    <source>
        <dbReference type="ARBA" id="ARBA00053680"/>
    </source>
</evidence>
<dbReference type="GO" id="GO:0004722">
    <property type="term" value="F:protein serine/threonine phosphatase activity"/>
    <property type="evidence" value="ECO:0007669"/>
    <property type="project" value="UniProtKB-EC"/>
</dbReference>
<evidence type="ECO:0000256" key="15">
    <source>
        <dbReference type="RuleBase" id="RU004273"/>
    </source>
</evidence>
<dbReference type="GO" id="GO:0006325">
    <property type="term" value="P:chromatin organization"/>
    <property type="evidence" value="ECO:0007669"/>
    <property type="project" value="UniProtKB-KW"/>
</dbReference>
<keyword evidence="20" id="KW-1185">Reference proteome</keyword>
<dbReference type="InterPro" id="IPR018200">
    <property type="entry name" value="USP_CS"/>
</dbReference>
<dbReference type="InterPro" id="IPR028889">
    <property type="entry name" value="USP"/>
</dbReference>
<dbReference type="CDD" id="cd02257">
    <property type="entry name" value="Peptidase_C19"/>
    <property type="match status" value="1"/>
</dbReference>
<dbReference type="GO" id="GO:0016579">
    <property type="term" value="P:protein deubiquitination"/>
    <property type="evidence" value="ECO:0007669"/>
    <property type="project" value="InterPro"/>
</dbReference>
<dbReference type="GO" id="GO:0005524">
    <property type="term" value="F:ATP binding"/>
    <property type="evidence" value="ECO:0007669"/>
    <property type="project" value="UniProtKB-UniRule"/>
</dbReference>
<dbReference type="CDD" id="cd07414">
    <property type="entry name" value="MPP_PP1_PPKL"/>
    <property type="match status" value="1"/>
</dbReference>
<evidence type="ECO:0000256" key="6">
    <source>
        <dbReference type="ARBA" id="ARBA00022853"/>
    </source>
</evidence>
<dbReference type="PROSITE" id="PS00973">
    <property type="entry name" value="USP_2"/>
    <property type="match status" value="1"/>
</dbReference>
<dbReference type="GO" id="GO:0004672">
    <property type="term" value="F:protein kinase activity"/>
    <property type="evidence" value="ECO:0007669"/>
    <property type="project" value="InterPro"/>
</dbReference>
<dbReference type="GO" id="GO:0004843">
    <property type="term" value="F:cysteine-type deubiquitinase activity"/>
    <property type="evidence" value="ECO:0007669"/>
    <property type="project" value="InterPro"/>
</dbReference>
<evidence type="ECO:0000256" key="8">
    <source>
        <dbReference type="ARBA" id="ARBA00023211"/>
    </source>
</evidence>
<dbReference type="EMBL" id="CATQJA010000233">
    <property type="protein sequence ID" value="CAJ0558405.1"/>
    <property type="molecule type" value="Genomic_DNA"/>
</dbReference>
<dbReference type="GO" id="GO:0005634">
    <property type="term" value="C:nucleus"/>
    <property type="evidence" value="ECO:0007669"/>
    <property type="project" value="TreeGrafter"/>
</dbReference>
<feature type="non-terminal residue" evidence="19">
    <location>
        <position position="1"/>
    </location>
</feature>
<evidence type="ECO:0000256" key="5">
    <source>
        <dbReference type="ARBA" id="ARBA00022801"/>
    </source>
</evidence>
<organism evidence="19 20">
    <name type="scientific">Mesorhabditis spiculigera</name>
    <dbReference type="NCBI Taxonomy" id="96644"/>
    <lineage>
        <taxon>Eukaryota</taxon>
        <taxon>Metazoa</taxon>
        <taxon>Ecdysozoa</taxon>
        <taxon>Nematoda</taxon>
        <taxon>Chromadorea</taxon>
        <taxon>Rhabditida</taxon>
        <taxon>Rhabditina</taxon>
        <taxon>Rhabditomorpha</taxon>
        <taxon>Rhabditoidea</taxon>
        <taxon>Rhabditidae</taxon>
        <taxon>Mesorhabditinae</taxon>
        <taxon>Mesorhabditis</taxon>
    </lineage>
</organism>
<feature type="compositionally biased region" description="Polar residues" evidence="16">
    <location>
        <begin position="472"/>
        <end position="492"/>
    </location>
</feature>
<feature type="region of interest" description="Disordered" evidence="16">
    <location>
        <begin position="441"/>
        <end position="571"/>
    </location>
</feature>
<evidence type="ECO:0000313" key="20">
    <source>
        <dbReference type="Proteomes" id="UP001177023"/>
    </source>
</evidence>
<evidence type="ECO:0000313" key="19">
    <source>
        <dbReference type="EMBL" id="CAJ0558405.1"/>
    </source>
</evidence>
<evidence type="ECO:0000256" key="10">
    <source>
        <dbReference type="ARBA" id="ARBA00047761"/>
    </source>
</evidence>
<keyword evidence="5 15" id="KW-0378">Hydrolase</keyword>
<dbReference type="Gene3D" id="3.90.70.10">
    <property type="entry name" value="Cysteine proteinases"/>
    <property type="match status" value="2"/>
</dbReference>
<feature type="compositionally biased region" description="Basic residues" evidence="16">
    <location>
        <begin position="375"/>
        <end position="384"/>
    </location>
</feature>
<dbReference type="Gene3D" id="3.60.21.10">
    <property type="match status" value="1"/>
</dbReference>
<dbReference type="PROSITE" id="PS00107">
    <property type="entry name" value="PROTEIN_KINASE_ATP"/>
    <property type="match status" value="1"/>
</dbReference>
<reference evidence="19" key="1">
    <citation type="submission" date="2023-06" db="EMBL/GenBank/DDBJ databases">
        <authorList>
            <person name="Delattre M."/>
        </authorList>
    </citation>
    <scope>NUCLEOTIDE SEQUENCE</scope>
    <source>
        <strain evidence="19">AF72</strain>
    </source>
</reference>
<keyword evidence="14" id="KW-0067">ATP-binding</keyword>
<dbReference type="InterPro" id="IPR031675">
    <property type="entry name" value="STPPase_N"/>
</dbReference>
<evidence type="ECO:0000256" key="14">
    <source>
        <dbReference type="PROSITE-ProRule" id="PRU10141"/>
    </source>
</evidence>
<keyword evidence="9" id="KW-0469">Meiosis</keyword>
<dbReference type="Pfam" id="PF00443">
    <property type="entry name" value="UCH"/>
    <property type="match status" value="1"/>
</dbReference>
<keyword evidence="7" id="KW-0904">Protein phosphatase</keyword>
<evidence type="ECO:0000256" key="4">
    <source>
        <dbReference type="ARBA" id="ARBA00022776"/>
    </source>
</evidence>
<evidence type="ECO:0000256" key="3">
    <source>
        <dbReference type="ARBA" id="ARBA00022723"/>
    </source>
</evidence>
<feature type="domain" description="Protein kinase" evidence="17">
    <location>
        <begin position="939"/>
        <end position="1268"/>
    </location>
</feature>
<dbReference type="PRINTS" id="PR00114">
    <property type="entry name" value="STPHPHTASE"/>
</dbReference>
<dbReference type="PANTHER" id="PTHR11668:SF510">
    <property type="entry name" value="SERINE_THREONINE-PROTEIN PHOSPHATASE"/>
    <property type="match status" value="1"/>
</dbReference>
<dbReference type="SUPFAM" id="SSF56112">
    <property type="entry name" value="Protein kinase-like (PK-like)"/>
    <property type="match status" value="1"/>
</dbReference>
<dbReference type="PROSITE" id="PS50235">
    <property type="entry name" value="USP_3"/>
    <property type="match status" value="1"/>
</dbReference>
<comment type="caution">
    <text evidence="19">The sequence shown here is derived from an EMBL/GenBank/DDBJ whole genome shotgun (WGS) entry which is preliminary data.</text>
</comment>
<feature type="compositionally biased region" description="Basic and acidic residues" evidence="16">
    <location>
        <begin position="624"/>
        <end position="637"/>
    </location>
</feature>
<evidence type="ECO:0000259" key="17">
    <source>
        <dbReference type="PROSITE" id="PS50011"/>
    </source>
</evidence>
<evidence type="ECO:0000259" key="18">
    <source>
        <dbReference type="PROSITE" id="PS50235"/>
    </source>
</evidence>
<keyword evidence="8" id="KW-0464">Manganese</keyword>
<comment type="similarity">
    <text evidence="2">Belongs to the PPP phosphatase family. PP-1 subfamily.</text>
</comment>
<keyword evidence="4" id="KW-0131">Cell cycle</keyword>
<dbReference type="InterPro" id="IPR017441">
    <property type="entry name" value="Protein_kinase_ATP_BS"/>
</dbReference>
<keyword evidence="4" id="KW-0498">Mitosis</keyword>
<evidence type="ECO:0000256" key="16">
    <source>
        <dbReference type="SAM" id="MobiDB-lite"/>
    </source>
</evidence>
<evidence type="ECO:0000256" key="11">
    <source>
        <dbReference type="ARBA" id="ARBA00048336"/>
    </source>
</evidence>
<dbReference type="SMART" id="SM00220">
    <property type="entry name" value="S_TKc"/>
    <property type="match status" value="1"/>
</dbReference>
<evidence type="ECO:0000256" key="1">
    <source>
        <dbReference type="ARBA" id="ARBA00001936"/>
    </source>
</evidence>
<dbReference type="SUPFAM" id="SSF54001">
    <property type="entry name" value="Cysteine proteinases"/>
    <property type="match status" value="1"/>
</dbReference>
<comment type="catalytic activity">
    <reaction evidence="11 15">
        <text>O-phospho-L-threonyl-[protein] + H2O = L-threonyl-[protein] + phosphate</text>
        <dbReference type="Rhea" id="RHEA:47004"/>
        <dbReference type="Rhea" id="RHEA-COMP:11060"/>
        <dbReference type="Rhea" id="RHEA-COMP:11605"/>
        <dbReference type="ChEBI" id="CHEBI:15377"/>
        <dbReference type="ChEBI" id="CHEBI:30013"/>
        <dbReference type="ChEBI" id="CHEBI:43474"/>
        <dbReference type="ChEBI" id="CHEBI:61977"/>
        <dbReference type="EC" id="3.1.3.16"/>
    </reaction>
</comment>